<dbReference type="GO" id="GO:0003700">
    <property type="term" value="F:DNA-binding transcription factor activity"/>
    <property type="evidence" value="ECO:0007669"/>
    <property type="project" value="TreeGrafter"/>
</dbReference>
<gene>
    <name evidence="3" type="ordered locus">BN6_02340</name>
</gene>
<dbReference type="GO" id="GO:0003677">
    <property type="term" value="F:DNA binding"/>
    <property type="evidence" value="ECO:0007669"/>
    <property type="project" value="UniProtKB-KW"/>
</dbReference>
<sequence length="71" mass="7736">MTRLSIDRARLTHLRVTSRRTVTELAAEIGCTKGALSGIERGHRAPSPALLGKLADALDVTPDDLLLRECR</sequence>
<dbReference type="PROSITE" id="PS50943">
    <property type="entry name" value="HTH_CROC1"/>
    <property type="match status" value="1"/>
</dbReference>
<name>K3W4A2_SACES</name>
<dbReference type="PATRIC" id="fig|1179773.3.peg.237"/>
<dbReference type="EMBL" id="HE804045">
    <property type="protein sequence ID" value="CCH27567.1"/>
    <property type="molecule type" value="Genomic_DNA"/>
</dbReference>
<dbReference type="GO" id="GO:0005829">
    <property type="term" value="C:cytosol"/>
    <property type="evidence" value="ECO:0007669"/>
    <property type="project" value="TreeGrafter"/>
</dbReference>
<evidence type="ECO:0000313" key="4">
    <source>
        <dbReference type="Proteomes" id="UP000006281"/>
    </source>
</evidence>
<dbReference type="InterPro" id="IPR001387">
    <property type="entry name" value="Cro/C1-type_HTH"/>
</dbReference>
<dbReference type="eggNOG" id="COG1396">
    <property type="taxonomic scope" value="Bacteria"/>
</dbReference>
<proteinExistence type="predicted"/>
<evidence type="ECO:0000259" key="2">
    <source>
        <dbReference type="PROSITE" id="PS50943"/>
    </source>
</evidence>
<dbReference type="PANTHER" id="PTHR46797">
    <property type="entry name" value="HTH-TYPE TRANSCRIPTIONAL REGULATOR"/>
    <property type="match status" value="1"/>
</dbReference>
<dbReference type="Pfam" id="PF01381">
    <property type="entry name" value="HTH_3"/>
    <property type="match status" value="1"/>
</dbReference>
<organism evidence="3 4">
    <name type="scientific">Saccharothrix espanaensis (strain ATCC 51144 / DSM 44229 / JCM 9112 / NBRC 15066 / NRRL 15764)</name>
    <dbReference type="NCBI Taxonomy" id="1179773"/>
    <lineage>
        <taxon>Bacteria</taxon>
        <taxon>Bacillati</taxon>
        <taxon>Actinomycetota</taxon>
        <taxon>Actinomycetes</taxon>
        <taxon>Pseudonocardiales</taxon>
        <taxon>Pseudonocardiaceae</taxon>
        <taxon>Saccharothrix</taxon>
    </lineage>
</organism>
<evidence type="ECO:0000313" key="3">
    <source>
        <dbReference type="EMBL" id="CCH27567.1"/>
    </source>
</evidence>
<evidence type="ECO:0000256" key="1">
    <source>
        <dbReference type="ARBA" id="ARBA00023125"/>
    </source>
</evidence>
<dbReference type="Gene3D" id="1.10.260.40">
    <property type="entry name" value="lambda repressor-like DNA-binding domains"/>
    <property type="match status" value="1"/>
</dbReference>
<dbReference type="RefSeq" id="WP_015097681.1">
    <property type="nucleotide sequence ID" value="NC_019673.1"/>
</dbReference>
<dbReference type="SUPFAM" id="SSF47413">
    <property type="entry name" value="lambda repressor-like DNA-binding domains"/>
    <property type="match status" value="1"/>
</dbReference>
<dbReference type="PANTHER" id="PTHR46797:SF1">
    <property type="entry name" value="METHYLPHOSPHONATE SYNTHASE"/>
    <property type="match status" value="1"/>
</dbReference>
<accession>K3W4A2</accession>
<dbReference type="SMART" id="SM00530">
    <property type="entry name" value="HTH_XRE"/>
    <property type="match status" value="1"/>
</dbReference>
<keyword evidence="4" id="KW-1185">Reference proteome</keyword>
<dbReference type="CDD" id="cd00093">
    <property type="entry name" value="HTH_XRE"/>
    <property type="match status" value="1"/>
</dbReference>
<dbReference type="InterPro" id="IPR010982">
    <property type="entry name" value="Lambda_DNA-bd_dom_sf"/>
</dbReference>
<protein>
    <recommendedName>
        <fullName evidence="2">HTH cro/C1-type domain-containing protein</fullName>
    </recommendedName>
</protein>
<dbReference type="OrthoDB" id="513181at2"/>
<dbReference type="HOGENOM" id="CLU_2737624_0_0_11"/>
<dbReference type="STRING" id="1179773.BN6_02340"/>
<dbReference type="Proteomes" id="UP000006281">
    <property type="component" value="Chromosome"/>
</dbReference>
<keyword evidence="1" id="KW-0238">DNA-binding</keyword>
<reference evidence="3 4" key="1">
    <citation type="journal article" date="2012" name="BMC Genomics">
        <title>Complete genome sequence of Saccharothrix espanaensis DSM 44229T and comparison to the other completely sequenced Pseudonocardiaceae.</title>
        <authorList>
            <person name="Strobel T."/>
            <person name="Al-Dilaimi A."/>
            <person name="Blom J."/>
            <person name="Gessner A."/>
            <person name="Kalinowski J."/>
            <person name="Luzhetska M."/>
            <person name="Puhler A."/>
            <person name="Szczepanowski R."/>
            <person name="Bechthold A."/>
            <person name="Ruckert C."/>
        </authorList>
    </citation>
    <scope>NUCLEOTIDE SEQUENCE [LARGE SCALE GENOMIC DNA]</scope>
    <source>
        <strain evidence="4">ATCC 51144 / DSM 44229 / JCM 9112 / NBRC 15066 / NRRL 15764</strain>
    </source>
</reference>
<feature type="domain" description="HTH cro/C1-type" evidence="2">
    <location>
        <begin position="21"/>
        <end position="65"/>
    </location>
</feature>
<dbReference type="InterPro" id="IPR050807">
    <property type="entry name" value="TransReg_Diox_bact_type"/>
</dbReference>
<dbReference type="AlphaFoldDB" id="K3W4A2"/>
<dbReference type="KEGG" id="sesp:BN6_02340"/>